<dbReference type="Gene3D" id="3.40.430.10">
    <property type="entry name" value="Dihydrofolate Reductase, subunit A"/>
    <property type="match status" value="1"/>
</dbReference>
<gene>
    <name evidence="2" type="ORF">ACFSYC_13705</name>
</gene>
<dbReference type="InterPro" id="IPR050765">
    <property type="entry name" value="Riboflavin_Biosynth_HTPR"/>
</dbReference>
<evidence type="ECO:0000259" key="1">
    <source>
        <dbReference type="Pfam" id="PF01872"/>
    </source>
</evidence>
<comment type="caution">
    <text evidence="2">The sequence shown here is derived from an EMBL/GenBank/DDBJ whole genome shotgun (WGS) entry which is preliminary data.</text>
</comment>
<dbReference type="InterPro" id="IPR002734">
    <property type="entry name" value="RibDG_C"/>
</dbReference>
<protein>
    <submittedName>
        <fullName evidence="2">Dihydrofolate reductase family protein</fullName>
    </submittedName>
</protein>
<dbReference type="PANTHER" id="PTHR38011">
    <property type="entry name" value="DIHYDROFOLATE REDUCTASE FAMILY PROTEIN (AFU_ORTHOLOGUE AFUA_8G06820)"/>
    <property type="match status" value="1"/>
</dbReference>
<proteinExistence type="predicted"/>
<dbReference type="Pfam" id="PF01872">
    <property type="entry name" value="RibD_C"/>
    <property type="match status" value="1"/>
</dbReference>
<dbReference type="Proteomes" id="UP001597601">
    <property type="component" value="Unassembled WGS sequence"/>
</dbReference>
<name>A0ABW5XPQ2_9SPHI</name>
<evidence type="ECO:0000313" key="3">
    <source>
        <dbReference type="Proteomes" id="UP001597601"/>
    </source>
</evidence>
<dbReference type="RefSeq" id="WP_377128648.1">
    <property type="nucleotide sequence ID" value="NZ_JBHUON010000017.1"/>
</dbReference>
<dbReference type="PANTHER" id="PTHR38011:SF11">
    <property type="entry name" value="2,5-DIAMINO-6-RIBOSYLAMINO-4(3H)-PYRIMIDINONE 5'-PHOSPHATE REDUCTASE"/>
    <property type="match status" value="1"/>
</dbReference>
<evidence type="ECO:0000313" key="2">
    <source>
        <dbReference type="EMBL" id="MFD2865749.1"/>
    </source>
</evidence>
<dbReference type="EMBL" id="JBHUON010000017">
    <property type="protein sequence ID" value="MFD2865749.1"/>
    <property type="molecule type" value="Genomic_DNA"/>
</dbReference>
<sequence>MRKIILNLAVSLDGYIEGPKGEVDWCLTDQDYGMGAFFDNADAIFMGRKSYNMIDGMPSPFGDKQIYVFTDSPFMVPNDDIIAIGSRNFLKDVQAIVEQPGQNIWLFGGAGLLSSFIKHKLIAEFILSVHPVVLGGGKPLFSDVREKLDLMLMGSETFSTGLIQLRYVIKPKFDLSMLDQQLSSLN</sequence>
<dbReference type="SUPFAM" id="SSF53597">
    <property type="entry name" value="Dihydrofolate reductase-like"/>
    <property type="match status" value="1"/>
</dbReference>
<keyword evidence="3" id="KW-1185">Reference proteome</keyword>
<dbReference type="InterPro" id="IPR024072">
    <property type="entry name" value="DHFR-like_dom_sf"/>
</dbReference>
<organism evidence="2 3">
    <name type="scientific">Mucilaginibacter antarcticus</name>
    <dbReference type="NCBI Taxonomy" id="1855725"/>
    <lineage>
        <taxon>Bacteria</taxon>
        <taxon>Pseudomonadati</taxon>
        <taxon>Bacteroidota</taxon>
        <taxon>Sphingobacteriia</taxon>
        <taxon>Sphingobacteriales</taxon>
        <taxon>Sphingobacteriaceae</taxon>
        <taxon>Mucilaginibacter</taxon>
    </lineage>
</organism>
<reference evidence="3" key="1">
    <citation type="journal article" date="2019" name="Int. J. Syst. Evol. Microbiol.">
        <title>The Global Catalogue of Microorganisms (GCM) 10K type strain sequencing project: providing services to taxonomists for standard genome sequencing and annotation.</title>
        <authorList>
            <consortium name="The Broad Institute Genomics Platform"/>
            <consortium name="The Broad Institute Genome Sequencing Center for Infectious Disease"/>
            <person name="Wu L."/>
            <person name="Ma J."/>
        </authorList>
    </citation>
    <scope>NUCLEOTIDE SEQUENCE [LARGE SCALE GENOMIC DNA]</scope>
    <source>
        <strain evidence="3">KCTC 52232</strain>
    </source>
</reference>
<feature type="domain" description="Bacterial bifunctional deaminase-reductase C-terminal" evidence="1">
    <location>
        <begin position="93"/>
        <end position="163"/>
    </location>
</feature>
<accession>A0ABW5XPQ2</accession>